<proteinExistence type="predicted"/>
<sequence length="83" mass="9058">MASLAVTMKGQITLRRDLLTHLGVKPGERIEFDKLPGGELRVKAARPTGTIDDFIGRHAGKMKKPLTIEEMNEIAASGWAGEE</sequence>
<evidence type="ECO:0000313" key="5">
    <source>
        <dbReference type="EMBL" id="NEK18686.1"/>
    </source>
</evidence>
<dbReference type="InterPro" id="IPR007159">
    <property type="entry name" value="SpoVT-AbrB_dom"/>
</dbReference>
<keyword evidence="2" id="KW-0614">Plasmid</keyword>
<reference evidence="3" key="1">
    <citation type="submission" date="2016-03" db="EMBL/GenBank/DDBJ databases">
        <title>Microsymbionts genomes from the relict species Vavilovia formosa.</title>
        <authorList>
            <person name="Chirak E."/>
            <person name="Kimeklis A."/>
            <person name="Kopat V."/>
            <person name="Andronov E."/>
        </authorList>
    </citation>
    <scope>NUCLEOTIDE SEQUENCE [LARGE SCALE GENOMIC DNA]</scope>
    <source>
        <strain evidence="3">Vaf12</strain>
    </source>
</reference>
<evidence type="ECO:0000313" key="6">
    <source>
        <dbReference type="Proteomes" id="UP000183050"/>
    </source>
</evidence>
<keyword evidence="3" id="KW-0238">DNA-binding</keyword>
<protein>
    <submittedName>
        <fullName evidence="4">AbrB/MazE/SpoVT family DNA-binding domain-containing protein</fullName>
    </submittedName>
    <submittedName>
        <fullName evidence="3">DNA-binding protein</fullName>
    </submittedName>
</protein>
<reference evidence="4" key="4">
    <citation type="submission" date="2020-04" db="EMBL/GenBank/DDBJ databases">
        <title>Global-level population genomics supports evidence of horizontal gene transfer on evolution of Rhizobia in Lentils.</title>
        <authorList>
            <person name="Gai Y."/>
            <person name="Cook D."/>
            <person name="Riely B."/>
        </authorList>
    </citation>
    <scope>NUCLEOTIDE SEQUENCE</scope>
    <source>
        <strain evidence="4">Derici101B</strain>
    </source>
</reference>
<dbReference type="Proteomes" id="UP000471705">
    <property type="component" value="Unassembled WGS sequence"/>
</dbReference>
<accession>A0A154I9Z0</accession>
<dbReference type="EMBL" id="JAAXEP010000009">
    <property type="protein sequence ID" value="MBY5630274.1"/>
    <property type="molecule type" value="Genomic_DNA"/>
</dbReference>
<evidence type="ECO:0000313" key="2">
    <source>
        <dbReference type="EMBL" id="API57089.1"/>
    </source>
</evidence>
<organism evidence="3">
    <name type="scientific">Rhizobium leguminosarum</name>
    <dbReference type="NCBI Taxonomy" id="384"/>
    <lineage>
        <taxon>Bacteria</taxon>
        <taxon>Pseudomonadati</taxon>
        <taxon>Pseudomonadota</taxon>
        <taxon>Alphaproteobacteria</taxon>
        <taxon>Hyphomicrobiales</taxon>
        <taxon>Rhizobiaceae</taxon>
        <taxon>Rhizobium/Agrobacterium group</taxon>
        <taxon>Rhizobium</taxon>
    </lineage>
</organism>
<evidence type="ECO:0000313" key="3">
    <source>
        <dbReference type="EMBL" id="KZA97221.1"/>
    </source>
</evidence>
<dbReference type="SMART" id="SM00966">
    <property type="entry name" value="SpoVT_AbrB"/>
    <property type="match status" value="1"/>
</dbReference>
<reference evidence="5 7" key="3">
    <citation type="submission" date="2019-12" db="EMBL/GenBank/DDBJ databases">
        <title>Rhizobium genotypes associated with high levels of biological nitrogen fixation by grain legumes in a temperate-maritime cropping system.</title>
        <authorList>
            <person name="Maluk M."/>
            <person name="Francesc Ferrando Molina F."/>
            <person name="Lopez Del Egido L."/>
            <person name="Lafos M."/>
            <person name="Langarica-Fuentes A."/>
            <person name="Gebre Yohannes G."/>
            <person name="Young M.W."/>
            <person name="Martin P."/>
            <person name="Gantlett R."/>
            <person name="Kenicer G."/>
            <person name="Hawes C."/>
            <person name="Begg G.S."/>
            <person name="Quilliam R.S."/>
            <person name="Squire G.R."/>
            <person name="Poole P.S."/>
            <person name="Young P.W."/>
            <person name="Iannetta P.M."/>
            <person name="James E.K."/>
        </authorList>
    </citation>
    <scope>NUCLEOTIDE SEQUENCE [LARGE SCALE GENOMIC DNA]</scope>
    <source>
        <strain evidence="5 7">JHI54</strain>
    </source>
</reference>
<dbReference type="RefSeq" id="WP_003538685.1">
    <property type="nucleotide sequence ID" value="NZ_CAXUSC020000004.1"/>
</dbReference>
<name>A0A154I9Z0_RHILE</name>
<dbReference type="EMBL" id="WUFV01000022">
    <property type="protein sequence ID" value="NEK18686.1"/>
    <property type="molecule type" value="Genomic_DNA"/>
</dbReference>
<dbReference type="EMBL" id="LVYU01000135">
    <property type="protein sequence ID" value="KZA97221.1"/>
    <property type="molecule type" value="Genomic_DNA"/>
</dbReference>
<evidence type="ECO:0000259" key="1">
    <source>
        <dbReference type="SMART" id="SM00966"/>
    </source>
</evidence>
<evidence type="ECO:0000313" key="4">
    <source>
        <dbReference type="EMBL" id="MBY5630274.1"/>
    </source>
</evidence>
<dbReference type="Proteomes" id="UP000183050">
    <property type="component" value="Plasmid unnamed4"/>
</dbReference>
<gene>
    <name evidence="3" type="ORF">A4A59_32120</name>
    <name evidence="2" type="ORF">BMW22_37445</name>
    <name evidence="5" type="ORF">GR257_28275</name>
    <name evidence="4" type="ORF">HFO42_19495</name>
</gene>
<dbReference type="GO" id="GO:0003677">
    <property type="term" value="F:DNA binding"/>
    <property type="evidence" value="ECO:0007669"/>
    <property type="project" value="UniProtKB-KW"/>
</dbReference>
<dbReference type="Proteomes" id="UP000825699">
    <property type="component" value="Unassembled WGS sequence"/>
</dbReference>
<evidence type="ECO:0000313" key="7">
    <source>
        <dbReference type="Proteomes" id="UP000471705"/>
    </source>
</evidence>
<geneLocation type="plasmid" evidence="2 6">
    <name>unnamed4</name>
</geneLocation>
<dbReference type="EMBL" id="CP018232">
    <property type="protein sequence ID" value="API57089.1"/>
    <property type="molecule type" value="Genomic_DNA"/>
</dbReference>
<dbReference type="AlphaFoldDB" id="A0A154I9Z0"/>
<feature type="domain" description="SpoVT-AbrB" evidence="1">
    <location>
        <begin position="4"/>
        <end position="50"/>
    </location>
</feature>
<reference evidence="2 6" key="2">
    <citation type="submission" date="2016-11" db="EMBL/GenBank/DDBJ databases">
        <title>Rhizobium leguminosarum bv. viciae strain Vaf12 isolated from Vavilovia formosa root nodules from Russia, Dagestan.</title>
        <authorList>
            <person name="Kimeklis A."/>
        </authorList>
    </citation>
    <scope>NUCLEOTIDE SEQUENCE [LARGE SCALE GENOMIC DNA]</scope>
    <source>
        <strain evidence="2 6">Vaf-108</strain>
        <plasmid evidence="6">Plasmid unnamed4</plasmid>
        <plasmid evidence="2">unnamed4</plasmid>
    </source>
</reference>